<gene>
    <name evidence="1" type="ORF">Z045_05925</name>
</gene>
<protein>
    <submittedName>
        <fullName evidence="1">Uncharacterized protein</fullName>
    </submittedName>
</protein>
<accession>A0A0V9UNY1</accession>
<proteinExistence type="predicted"/>
<organism evidence="1 2">
    <name type="scientific">Rhodococcus pyridinivorans KG-16</name>
    <dbReference type="NCBI Taxonomy" id="1441730"/>
    <lineage>
        <taxon>Bacteria</taxon>
        <taxon>Bacillati</taxon>
        <taxon>Actinomycetota</taxon>
        <taxon>Actinomycetes</taxon>
        <taxon>Mycobacteriales</taxon>
        <taxon>Nocardiaceae</taxon>
        <taxon>Rhodococcus</taxon>
    </lineage>
</organism>
<dbReference type="Proteomes" id="UP000053060">
    <property type="component" value="Unassembled WGS sequence"/>
</dbReference>
<dbReference type="EMBL" id="AZXY01000002">
    <property type="protein sequence ID" value="KSZ59703.1"/>
    <property type="molecule type" value="Genomic_DNA"/>
</dbReference>
<dbReference type="AlphaFoldDB" id="A0A0V9UNY1"/>
<name>A0A0V9UNY1_9NOCA</name>
<reference evidence="1 2" key="2">
    <citation type="journal article" date="2016" name="Genome Announc.">
        <title>Draft Genome Sequence of a Versatile Hydrocarbon-Degrading Bacterium, Rhodococcus pyridinivorans Strain KG-16, Collected from Oil Fields in India.</title>
        <authorList>
            <person name="Aggarwal R.K."/>
            <person name="Dawar C."/>
            <person name="Phanindranath R."/>
            <person name="Mutnuri L."/>
            <person name="Dayal A.M."/>
        </authorList>
    </citation>
    <scope>NUCLEOTIDE SEQUENCE [LARGE SCALE GENOMIC DNA]</scope>
    <source>
        <strain evidence="1 2">KG-16</strain>
    </source>
</reference>
<reference evidence="2" key="1">
    <citation type="submission" date="2015-01" db="EMBL/GenBank/DDBJ databases">
        <title>Draft genome sequence of Rhodococcus pyridinivorans strain KG-16, a hydrocarbon-degrading bacterium.</title>
        <authorList>
            <person name="Aggarwal R.K."/>
            <person name="Dawar C."/>
        </authorList>
    </citation>
    <scope>NUCLEOTIDE SEQUENCE [LARGE SCALE GENOMIC DNA]</scope>
    <source>
        <strain evidence="2">KG-16</strain>
    </source>
</reference>
<comment type="caution">
    <text evidence="1">The sequence shown here is derived from an EMBL/GenBank/DDBJ whole genome shotgun (WGS) entry which is preliminary data.</text>
</comment>
<dbReference type="PATRIC" id="fig|1441730.3.peg.1259"/>
<sequence length="92" mass="10883">MRKPDEIQAEEQHFFHLVWYERKLVMLQNIQEGIEALPDEDQMDRVTDAMRKVEAKYGNDIGVKSDFEWGMINGKLSALRWVLGDEWDLLDT</sequence>
<evidence type="ECO:0000313" key="1">
    <source>
        <dbReference type="EMBL" id="KSZ59703.1"/>
    </source>
</evidence>
<dbReference type="RefSeq" id="WP_060651064.1">
    <property type="nucleotide sequence ID" value="NZ_AZXY01000002.1"/>
</dbReference>
<evidence type="ECO:0000313" key="2">
    <source>
        <dbReference type="Proteomes" id="UP000053060"/>
    </source>
</evidence>